<evidence type="ECO:0000256" key="8">
    <source>
        <dbReference type="ARBA" id="ARBA00023289"/>
    </source>
</evidence>
<gene>
    <name evidence="12" type="primary">LOC106155335</name>
</gene>
<dbReference type="PROSITE" id="PS51420">
    <property type="entry name" value="RHO"/>
    <property type="match status" value="1"/>
</dbReference>
<dbReference type="FunFam" id="3.40.50.300:FF:000475">
    <property type="entry name" value="GTP-binding protein Rhes"/>
    <property type="match status" value="1"/>
</dbReference>
<dbReference type="Gene3D" id="3.40.50.300">
    <property type="entry name" value="P-loop containing nucleotide triphosphate hydrolases"/>
    <property type="match status" value="1"/>
</dbReference>
<proteinExistence type="inferred from homology"/>
<dbReference type="GO" id="GO:0005525">
    <property type="term" value="F:GTP binding"/>
    <property type="evidence" value="ECO:0007669"/>
    <property type="project" value="UniProtKB-KW"/>
</dbReference>
<keyword evidence="11" id="KW-1185">Reference proteome</keyword>
<dbReference type="InterPro" id="IPR001806">
    <property type="entry name" value="Small_GTPase"/>
</dbReference>
<name>A0A1S3HHK2_LINAN</name>
<dbReference type="STRING" id="7574.A0A1S3HHK2"/>
<dbReference type="PANTHER" id="PTHR46149">
    <property type="entry name" value="MIP08469P"/>
    <property type="match status" value="1"/>
</dbReference>
<dbReference type="OMA" id="VQEHRTV"/>
<dbReference type="OrthoDB" id="265044at2759"/>
<feature type="region of interest" description="Disordered" evidence="10">
    <location>
        <begin position="1"/>
        <end position="22"/>
    </location>
</feature>
<dbReference type="InterPro" id="IPR027417">
    <property type="entry name" value="P-loop_NTPase"/>
</dbReference>
<dbReference type="PRINTS" id="PR00449">
    <property type="entry name" value="RASTRNSFRMNG"/>
</dbReference>
<evidence type="ECO:0000256" key="2">
    <source>
        <dbReference type="ARBA" id="ARBA00022475"/>
    </source>
</evidence>
<organism evidence="11 12">
    <name type="scientific">Lingula anatina</name>
    <name type="common">Brachiopod</name>
    <name type="synonym">Lingula unguis</name>
    <dbReference type="NCBI Taxonomy" id="7574"/>
    <lineage>
        <taxon>Eukaryota</taxon>
        <taxon>Metazoa</taxon>
        <taxon>Spiralia</taxon>
        <taxon>Lophotrochozoa</taxon>
        <taxon>Brachiopoda</taxon>
        <taxon>Linguliformea</taxon>
        <taxon>Lingulata</taxon>
        <taxon>Lingulida</taxon>
        <taxon>Linguloidea</taxon>
        <taxon>Lingulidae</taxon>
        <taxon>Lingula</taxon>
    </lineage>
</organism>
<dbReference type="Pfam" id="PF00071">
    <property type="entry name" value="Ras"/>
    <property type="match status" value="1"/>
</dbReference>
<evidence type="ECO:0000256" key="1">
    <source>
        <dbReference type="ARBA" id="ARBA00004193"/>
    </source>
</evidence>
<evidence type="ECO:0000256" key="3">
    <source>
        <dbReference type="ARBA" id="ARBA00022481"/>
    </source>
</evidence>
<keyword evidence="4" id="KW-0547">Nucleotide-binding</keyword>
<accession>A0A1S3HHK2</accession>
<evidence type="ECO:0000313" key="11">
    <source>
        <dbReference type="Proteomes" id="UP000085678"/>
    </source>
</evidence>
<sequence length="226" mass="25829">MPKPPMVKCPSTDSAMDSSKAQEGKRHYRIVILGPAKVGKTSIISQFLYENFQQQYVPTVEELHRSHYEIDGMKLTLDIIDTSGEYEFPAMRRLNICNGDAFVLVYSLADESTLDEVKKIRQQILDEKKTDEVPIVIVGNKSDIADKEREMQRETVETVVNIDWGNGYVESSAQNNKNIDEIFKELLVQSRIQFQLSPAIRRRKRQSVPNLSNRKSFKQTSGCIIS</sequence>
<dbReference type="PROSITE" id="PS51421">
    <property type="entry name" value="RAS"/>
    <property type="match status" value="1"/>
</dbReference>
<dbReference type="SMART" id="SM00174">
    <property type="entry name" value="RHO"/>
    <property type="match status" value="1"/>
</dbReference>
<dbReference type="SMART" id="SM00175">
    <property type="entry name" value="RAB"/>
    <property type="match status" value="1"/>
</dbReference>
<dbReference type="SMART" id="SM00173">
    <property type="entry name" value="RAS"/>
    <property type="match status" value="1"/>
</dbReference>
<comment type="similarity">
    <text evidence="9">Belongs to the small GTPase superfamily. RasD family.</text>
</comment>
<dbReference type="NCBIfam" id="TIGR00231">
    <property type="entry name" value="small_GTP"/>
    <property type="match status" value="1"/>
</dbReference>
<evidence type="ECO:0000256" key="10">
    <source>
        <dbReference type="SAM" id="MobiDB-lite"/>
    </source>
</evidence>
<evidence type="ECO:0000256" key="7">
    <source>
        <dbReference type="ARBA" id="ARBA00023288"/>
    </source>
</evidence>
<dbReference type="GO" id="GO:0005886">
    <property type="term" value="C:plasma membrane"/>
    <property type="evidence" value="ECO:0007669"/>
    <property type="project" value="UniProtKB-SubCell"/>
</dbReference>
<dbReference type="InterPro" id="IPR005225">
    <property type="entry name" value="Small_GTP-bd"/>
</dbReference>
<evidence type="ECO:0000256" key="6">
    <source>
        <dbReference type="ARBA" id="ARBA00023136"/>
    </source>
</evidence>
<dbReference type="InParanoid" id="A0A1S3HHK2"/>
<dbReference type="GO" id="GO:0003924">
    <property type="term" value="F:GTPase activity"/>
    <property type="evidence" value="ECO:0007669"/>
    <property type="project" value="InterPro"/>
</dbReference>
<keyword evidence="2" id="KW-1003">Cell membrane</keyword>
<dbReference type="SUPFAM" id="SSF52540">
    <property type="entry name" value="P-loop containing nucleoside triphosphate hydrolases"/>
    <property type="match status" value="1"/>
</dbReference>
<comment type="subcellular location">
    <subcellularLocation>
        <location evidence="1">Cell membrane</location>
        <topology evidence="1">Lipid-anchor</topology>
    </subcellularLocation>
</comment>
<evidence type="ECO:0000256" key="4">
    <source>
        <dbReference type="ARBA" id="ARBA00022741"/>
    </source>
</evidence>
<keyword evidence="5" id="KW-0342">GTP-binding</keyword>
<dbReference type="InterPro" id="IPR052236">
    <property type="entry name" value="Small_GTPase_RasD"/>
</dbReference>
<dbReference type="FunCoup" id="A0A1S3HHK2">
    <property type="interactions" value="89"/>
</dbReference>
<feature type="compositionally biased region" description="Polar residues" evidence="10">
    <location>
        <begin position="207"/>
        <end position="226"/>
    </location>
</feature>
<feature type="region of interest" description="Disordered" evidence="10">
    <location>
        <begin position="205"/>
        <end position="226"/>
    </location>
</feature>
<evidence type="ECO:0000256" key="9">
    <source>
        <dbReference type="ARBA" id="ARBA00038061"/>
    </source>
</evidence>
<reference evidence="12" key="1">
    <citation type="submission" date="2025-08" db="UniProtKB">
        <authorList>
            <consortium name="RefSeq"/>
        </authorList>
    </citation>
    <scope>IDENTIFICATION</scope>
    <source>
        <tissue evidence="12">Gonads</tissue>
    </source>
</reference>
<keyword evidence="8" id="KW-0636">Prenylation</keyword>
<dbReference type="GeneID" id="106155335"/>
<dbReference type="KEGG" id="lak:106155335"/>
<dbReference type="RefSeq" id="XP_013385578.1">
    <property type="nucleotide sequence ID" value="XM_013530124.1"/>
</dbReference>
<keyword evidence="7" id="KW-0449">Lipoprotein</keyword>
<evidence type="ECO:0000256" key="5">
    <source>
        <dbReference type="ARBA" id="ARBA00023134"/>
    </source>
</evidence>
<dbReference type="PROSITE" id="PS51419">
    <property type="entry name" value="RAB"/>
    <property type="match status" value="1"/>
</dbReference>
<dbReference type="AlphaFoldDB" id="A0A1S3HHK2"/>
<keyword evidence="6" id="KW-0472">Membrane</keyword>
<dbReference type="Proteomes" id="UP000085678">
    <property type="component" value="Unplaced"/>
</dbReference>
<keyword evidence="3" id="KW-0488">Methylation</keyword>
<evidence type="ECO:0000313" key="12">
    <source>
        <dbReference type="RefSeq" id="XP_013385578.1"/>
    </source>
</evidence>
<protein>
    <submittedName>
        <fullName evidence="12">Ras-related protein Rap-1b</fullName>
    </submittedName>
</protein>